<feature type="transmembrane region" description="Helical" evidence="14">
    <location>
        <begin position="131"/>
        <end position="152"/>
    </location>
</feature>
<keyword evidence="6" id="KW-0808">Transferase</keyword>
<feature type="transmembrane region" description="Helical" evidence="14">
    <location>
        <begin position="222"/>
        <end position="241"/>
    </location>
</feature>
<gene>
    <name evidence="16" type="ORF">P5673_009203</name>
</gene>
<dbReference type="Pfam" id="PF07719">
    <property type="entry name" value="TPR_2"/>
    <property type="match status" value="1"/>
</dbReference>
<dbReference type="SUPFAM" id="SSF48452">
    <property type="entry name" value="TPR-like"/>
    <property type="match status" value="2"/>
</dbReference>
<comment type="caution">
    <text evidence="16">The sequence shown here is derived from an EMBL/GenBank/DDBJ whole genome shotgun (WGS) entry which is preliminary data.</text>
</comment>
<dbReference type="Proteomes" id="UP001249851">
    <property type="component" value="Unassembled WGS sequence"/>
</dbReference>
<dbReference type="InterPro" id="IPR019734">
    <property type="entry name" value="TPR_rpt"/>
</dbReference>
<keyword evidence="7 14" id="KW-0812">Transmembrane</keyword>
<dbReference type="InterPro" id="IPR052384">
    <property type="entry name" value="TMTC_O-mannosyltransferase"/>
</dbReference>
<evidence type="ECO:0000256" key="1">
    <source>
        <dbReference type="ARBA" id="ARBA00004141"/>
    </source>
</evidence>
<protein>
    <recommendedName>
        <fullName evidence="5">dolichyl-phosphate-mannose--protein mannosyltransferase</fullName>
        <ecNumber evidence="5">2.4.1.109</ecNumber>
    </recommendedName>
</protein>
<evidence type="ECO:0000256" key="8">
    <source>
        <dbReference type="ARBA" id="ARBA00022737"/>
    </source>
</evidence>
<dbReference type="GO" id="GO:0005789">
    <property type="term" value="C:endoplasmic reticulum membrane"/>
    <property type="evidence" value="ECO:0007669"/>
    <property type="project" value="TreeGrafter"/>
</dbReference>
<feature type="domain" description="DUF1736" evidence="15">
    <location>
        <begin position="294"/>
        <end position="362"/>
    </location>
</feature>
<dbReference type="EMBL" id="JARQWQ010000016">
    <property type="protein sequence ID" value="KAK2566572.1"/>
    <property type="molecule type" value="Genomic_DNA"/>
</dbReference>
<evidence type="ECO:0000256" key="9">
    <source>
        <dbReference type="ARBA" id="ARBA00022803"/>
    </source>
</evidence>
<feature type="transmembrane region" description="Helical" evidence="14">
    <location>
        <begin position="461"/>
        <end position="481"/>
    </location>
</feature>
<dbReference type="Gene3D" id="1.25.40.10">
    <property type="entry name" value="Tetratricopeptide repeat domain"/>
    <property type="match status" value="3"/>
</dbReference>
<feature type="transmembrane region" description="Helical" evidence="14">
    <location>
        <begin position="172"/>
        <end position="192"/>
    </location>
</feature>
<evidence type="ECO:0000256" key="13">
    <source>
        <dbReference type="PROSITE-ProRule" id="PRU00339"/>
    </source>
</evidence>
<dbReference type="Pfam" id="PF08409">
    <property type="entry name" value="TMTC_DUF1736"/>
    <property type="match status" value="1"/>
</dbReference>
<evidence type="ECO:0000259" key="15">
    <source>
        <dbReference type="Pfam" id="PF08409"/>
    </source>
</evidence>
<evidence type="ECO:0000256" key="10">
    <source>
        <dbReference type="ARBA" id="ARBA00022824"/>
    </source>
</evidence>
<dbReference type="PROSITE" id="PS50005">
    <property type="entry name" value="TPR"/>
    <property type="match status" value="1"/>
</dbReference>
<dbReference type="Pfam" id="PF14559">
    <property type="entry name" value="TPR_19"/>
    <property type="match status" value="1"/>
</dbReference>
<keyword evidence="17" id="KW-1185">Reference proteome</keyword>
<keyword evidence="12 14" id="KW-0472">Membrane</keyword>
<evidence type="ECO:0000256" key="12">
    <source>
        <dbReference type="ARBA" id="ARBA00023136"/>
    </source>
</evidence>
<feature type="transmembrane region" description="Helical" evidence="14">
    <location>
        <begin position="261"/>
        <end position="286"/>
    </location>
</feature>
<evidence type="ECO:0000256" key="2">
    <source>
        <dbReference type="ARBA" id="ARBA00004240"/>
    </source>
</evidence>
<reference evidence="16" key="1">
    <citation type="journal article" date="2023" name="G3 (Bethesda)">
        <title>Whole genome assembly and annotation of the endangered Caribbean coral Acropora cervicornis.</title>
        <authorList>
            <person name="Selwyn J.D."/>
            <person name="Vollmer S.V."/>
        </authorList>
    </citation>
    <scope>NUCLEOTIDE SEQUENCE</scope>
    <source>
        <strain evidence="16">K2</strain>
    </source>
</reference>
<evidence type="ECO:0000313" key="16">
    <source>
        <dbReference type="EMBL" id="KAK2566572.1"/>
    </source>
</evidence>
<sequence>MARWSNVNKKAVKETQRNTSSFKSYLLVGLTAICCYLNSLFGEFVYDDYEVIETNADIRPSSPLSNLFTNDYWGMPLQSNDSHKSYRPITVLTFRWNYFIGGLNPFGYHVINVLLHSAVSVLFLRLCTRICLTYIGSGNKALPVLCGLFFALHPIHTEAVSNVVGRADLLCGLFYLLALLSYMNSFSGGSLLKMIPSKYSRFWLALSIFWCILALFSKEQGITVLGICVVFDIVLVCKSSMEHLLRATASPIKYLRTCPRWFVRLIERLCIIVSTAVILLYLRIVIISGGFSVSFSESDNPTSFHRDIWTRFRTYSYLCALNARFLLCPNTLCYDWSMDSIPRIESWRDTRNAETLIFTLVMALLSFYGLIPSRKNISATDVPDRCDVKSATFDCNQNASGLDYNKHCDVKESHYSDKCWEDFSSVQRKRVVLLALSMSVIPFLPASNLFVPVGFVVAERVLYVPSMGICILVPFGIAVLFGRTKRKVTQYSSLGEDHKSHDDTEKQTSFTSTHLSFGANAAQRLIIFTLLCTFFFKVFHRNSEWLTKERLARSGLKINPGNAKIHVTLGNVLALKGHLSCEYHYRKALRLRPHYVTAWENLGLVLLNTGRAQEAEQCYLKALSLNPVSADGNINLAHLLRVTSRWHEADVQYHKALTLRPSHPQLNYFHGVVLEKLGKIKEAEKKYLKTAELTPSDGIAFLSLGKMFAIPVLKSKVKNGSSGKLIKKAEGYLRKGLHLKPSHTEGRLLLVQIYLLKNELDLAEAEVRSLLKYDPNSKEAEFLLARILEAKGLFKEARKYFHQVLRKDHQHIGAKTALQRLNTRFDG</sequence>
<feature type="transmembrane region" description="Helical" evidence="14">
    <location>
        <begin position="355"/>
        <end position="371"/>
    </location>
</feature>
<evidence type="ECO:0000256" key="3">
    <source>
        <dbReference type="ARBA" id="ARBA00004922"/>
    </source>
</evidence>
<dbReference type="EC" id="2.4.1.109" evidence="5"/>
<evidence type="ECO:0000256" key="14">
    <source>
        <dbReference type="SAM" id="Phobius"/>
    </source>
</evidence>
<feature type="transmembrane region" description="Helical" evidence="14">
    <location>
        <begin position="21"/>
        <end position="41"/>
    </location>
</feature>
<evidence type="ECO:0000256" key="4">
    <source>
        <dbReference type="ARBA" id="ARBA00007882"/>
    </source>
</evidence>
<dbReference type="InterPro" id="IPR011990">
    <property type="entry name" value="TPR-like_helical_dom_sf"/>
</dbReference>
<dbReference type="GO" id="GO:0004169">
    <property type="term" value="F:dolichyl-phosphate-mannose-protein mannosyltransferase activity"/>
    <property type="evidence" value="ECO:0007669"/>
    <property type="project" value="UniProtKB-EC"/>
</dbReference>
<keyword evidence="10" id="KW-0256">Endoplasmic reticulum</keyword>
<feature type="transmembrane region" description="Helical" evidence="14">
    <location>
        <begin position="431"/>
        <end position="455"/>
    </location>
</feature>
<dbReference type="InterPro" id="IPR013618">
    <property type="entry name" value="TMTC_DUF1736"/>
</dbReference>
<evidence type="ECO:0000256" key="11">
    <source>
        <dbReference type="ARBA" id="ARBA00022989"/>
    </source>
</evidence>
<dbReference type="SMART" id="SM00028">
    <property type="entry name" value="TPR"/>
    <property type="match status" value="6"/>
</dbReference>
<evidence type="ECO:0000256" key="5">
    <source>
        <dbReference type="ARBA" id="ARBA00012839"/>
    </source>
</evidence>
<comment type="similarity">
    <text evidence="4">Belongs to the TMTC family.</text>
</comment>
<feature type="repeat" description="TPR" evidence="13">
    <location>
        <begin position="596"/>
        <end position="629"/>
    </location>
</feature>
<dbReference type="PANTHER" id="PTHR44216:SF3">
    <property type="entry name" value="PROTEIN O-MANNOSYL-TRANSFERASE TMTC2"/>
    <property type="match status" value="1"/>
</dbReference>
<proteinExistence type="inferred from homology"/>
<keyword evidence="8" id="KW-0677">Repeat</keyword>
<comment type="subcellular location">
    <subcellularLocation>
        <location evidence="2">Endoplasmic reticulum</location>
    </subcellularLocation>
    <subcellularLocation>
        <location evidence="1">Membrane</location>
        <topology evidence="1">Multi-pass membrane protein</topology>
    </subcellularLocation>
</comment>
<comment type="pathway">
    <text evidence="3">Protein modification; protein glycosylation.</text>
</comment>
<feature type="transmembrane region" description="Helical" evidence="14">
    <location>
        <begin position="199"/>
        <end position="216"/>
    </location>
</feature>
<accession>A0AAD9QS68</accession>
<dbReference type="PANTHER" id="PTHR44216">
    <property type="entry name" value="PROTEIN O-MANNOSYL-TRANSFERASE TMTC2"/>
    <property type="match status" value="1"/>
</dbReference>
<dbReference type="InterPro" id="IPR013105">
    <property type="entry name" value="TPR_2"/>
</dbReference>
<reference evidence="16" key="2">
    <citation type="journal article" date="2023" name="Science">
        <title>Genomic signatures of disease resistance in endangered staghorn corals.</title>
        <authorList>
            <person name="Vollmer S.V."/>
            <person name="Selwyn J.D."/>
            <person name="Despard B.A."/>
            <person name="Roesel C.L."/>
        </authorList>
    </citation>
    <scope>NUCLEOTIDE SEQUENCE</scope>
    <source>
        <strain evidence="16">K2</strain>
    </source>
</reference>
<keyword evidence="9 13" id="KW-0802">TPR repeat</keyword>
<evidence type="ECO:0000256" key="6">
    <source>
        <dbReference type="ARBA" id="ARBA00022679"/>
    </source>
</evidence>
<evidence type="ECO:0000256" key="7">
    <source>
        <dbReference type="ARBA" id="ARBA00022692"/>
    </source>
</evidence>
<dbReference type="PROSITE" id="PS50293">
    <property type="entry name" value="TPR_REGION"/>
    <property type="match status" value="1"/>
</dbReference>
<organism evidence="16 17">
    <name type="scientific">Acropora cervicornis</name>
    <name type="common">Staghorn coral</name>
    <dbReference type="NCBI Taxonomy" id="6130"/>
    <lineage>
        <taxon>Eukaryota</taxon>
        <taxon>Metazoa</taxon>
        <taxon>Cnidaria</taxon>
        <taxon>Anthozoa</taxon>
        <taxon>Hexacorallia</taxon>
        <taxon>Scleractinia</taxon>
        <taxon>Astrocoeniina</taxon>
        <taxon>Acroporidae</taxon>
        <taxon>Acropora</taxon>
    </lineage>
</organism>
<feature type="transmembrane region" description="Helical" evidence="14">
    <location>
        <begin position="106"/>
        <end position="124"/>
    </location>
</feature>
<dbReference type="AlphaFoldDB" id="A0AAD9QS68"/>
<evidence type="ECO:0000313" key="17">
    <source>
        <dbReference type="Proteomes" id="UP001249851"/>
    </source>
</evidence>
<name>A0AAD9QS68_ACRCE</name>
<keyword evidence="11 14" id="KW-1133">Transmembrane helix</keyword>